<dbReference type="InterPro" id="IPR011047">
    <property type="entry name" value="Quinoprotein_ADH-like_sf"/>
</dbReference>
<feature type="repeat" description="WD" evidence="3">
    <location>
        <begin position="656"/>
        <end position="697"/>
    </location>
</feature>
<dbReference type="Gene3D" id="2.130.10.10">
    <property type="entry name" value="YVTN repeat-like/Quinoprotein amine dehydrogenase"/>
    <property type="match status" value="4"/>
</dbReference>
<dbReference type="SUPFAM" id="SSF52200">
    <property type="entry name" value="Toll/Interleukin receptor TIR domain"/>
    <property type="match status" value="1"/>
</dbReference>
<keyword evidence="1 3" id="KW-0853">WD repeat</keyword>
<sequence>MSAHVEAPKSTGRGQRGPFEYDAFLSYSHADRPVAAGIQKGLHRIGRRVGRLHALRVFRDATDLTASPDLWGRVTAAMDRARYMIVVLSPRSVGSEWVDREVAYWLERRGAGMLLFVVAGGRLRWDEASARFDPELSDVALPALTRPGALPTEPFYVDVRDDAPWDPAAALFREKVTDLAAPIHGKDKYTLASEDMRELRRFRRLRRAAVAGLVVLTIVALAAAGVALVQRREAIHQRDTAVAHRLAAESEAMLSGARARDDERAILEALASQRLARADSGVLIRTLGKLAQTTRIIRVGEPSISGLTIRSEGGIDIRKFAAAWSVAISPDGRRLVTGGAQLRMWDADTGRPIGEPFRTSLPATAVAFSPDGRRILTGGPVMRLWDTQSHNMIGEFTGYEGIVYGVAFSVDGATVVSGGSDGTVRLWDTATGRQLGAPMTGHASAVETVAFGPDGRRVVSGGSDKSVRMWDVVEHAPIGPPVDIGEAVASVAFGVDNRHVAIADQSGRVRLLDADSGVAGDPLFDGGEHTGHVVAFSPDGRRLAAAGIDATIRLWDTESGAPIGSLAGHTGWVRGLAFGRDGRLVSSSLDGTVRVWQVEGSPTGGQRITGPAETDGAPIPRSVAFLPDSHRMVAGYRDGTLRMFETDTGRPIGGPMLGHTGPVPVAVVSADGRRIASGGDDRTVIVRDTESGAPIRTLTGHGSGIRELVFSPDGRRIVSESADDEIRLWDTESGAAIGAPLRGFHGEIWKLAFSPDGGVLAGGGSDAIVHLWDTTTGAHIAGLSGHESRVGSVAFSPDGGHIISMSSYSLRIWDAATHELVSAPTTGPDVSGSLAVSGRGDSVVVGGANALRRWTVPTGEPIGAPMLGHRGVIGGVALSADDRILISGSMDRTLRFWDASIGAPIGDPLGNGHDDVARVALSADDRRILSLDIGADDTVSAWLWPGPSSWRDDLCAKVSRNMSHREWREWISPDIGYVAVCPQLPVPPDSSSP</sequence>
<keyword evidence="4" id="KW-0472">Membrane</keyword>
<keyword evidence="2" id="KW-0677">Repeat</keyword>
<feature type="repeat" description="WD" evidence="3">
    <location>
        <begin position="396"/>
        <end position="437"/>
    </location>
</feature>
<dbReference type="PANTHER" id="PTHR19879">
    <property type="entry name" value="TRANSCRIPTION INITIATION FACTOR TFIID"/>
    <property type="match status" value="1"/>
</dbReference>
<feature type="repeat" description="WD" evidence="3">
    <location>
        <begin position="741"/>
        <end position="782"/>
    </location>
</feature>
<dbReference type="Pfam" id="PF00400">
    <property type="entry name" value="WD40"/>
    <property type="match status" value="10"/>
</dbReference>
<gene>
    <name evidence="6" type="ORF">IT779_10040</name>
</gene>
<accession>A0A931I860</accession>
<proteinExistence type="predicted"/>
<dbReference type="PANTHER" id="PTHR19879:SF9">
    <property type="entry name" value="TRANSCRIPTION INITIATION FACTOR TFIID SUBUNIT 5"/>
    <property type="match status" value="1"/>
</dbReference>
<evidence type="ECO:0000256" key="4">
    <source>
        <dbReference type="SAM" id="Phobius"/>
    </source>
</evidence>
<evidence type="ECO:0000259" key="5">
    <source>
        <dbReference type="PROSITE" id="PS50104"/>
    </source>
</evidence>
<evidence type="ECO:0000256" key="2">
    <source>
        <dbReference type="ARBA" id="ARBA00022737"/>
    </source>
</evidence>
<evidence type="ECO:0000313" key="6">
    <source>
        <dbReference type="EMBL" id="MBH0776624.1"/>
    </source>
</evidence>
<dbReference type="RefSeq" id="WP_196148951.1">
    <property type="nucleotide sequence ID" value="NZ_JADMLG010000003.1"/>
</dbReference>
<dbReference type="InterPro" id="IPR000157">
    <property type="entry name" value="TIR_dom"/>
</dbReference>
<dbReference type="InterPro" id="IPR001680">
    <property type="entry name" value="WD40_rpt"/>
</dbReference>
<dbReference type="AlphaFoldDB" id="A0A931I860"/>
<dbReference type="InterPro" id="IPR020472">
    <property type="entry name" value="WD40_PAC1"/>
</dbReference>
<dbReference type="PRINTS" id="PR00320">
    <property type="entry name" value="GPROTEINBRPT"/>
</dbReference>
<dbReference type="PROSITE" id="PS50104">
    <property type="entry name" value="TIR"/>
    <property type="match status" value="1"/>
</dbReference>
<dbReference type="PROSITE" id="PS50082">
    <property type="entry name" value="WD_REPEATS_2"/>
    <property type="match status" value="9"/>
</dbReference>
<keyword evidence="4" id="KW-0812">Transmembrane</keyword>
<dbReference type="InterPro" id="IPR036322">
    <property type="entry name" value="WD40_repeat_dom_sf"/>
</dbReference>
<feature type="repeat" description="WD" evidence="3">
    <location>
        <begin position="524"/>
        <end position="565"/>
    </location>
</feature>
<dbReference type="SUPFAM" id="SSF50969">
    <property type="entry name" value="YVTN repeat-like/Quinoprotein amine dehydrogenase"/>
    <property type="match status" value="1"/>
</dbReference>
<keyword evidence="7" id="KW-1185">Reference proteome</keyword>
<protein>
    <submittedName>
        <fullName evidence="6">TIR domain-containing protein</fullName>
    </submittedName>
</protein>
<feature type="repeat" description="WD" evidence="3">
    <location>
        <begin position="866"/>
        <end position="898"/>
    </location>
</feature>
<feature type="repeat" description="WD" evidence="3">
    <location>
        <begin position="698"/>
        <end position="739"/>
    </location>
</feature>
<evidence type="ECO:0000256" key="1">
    <source>
        <dbReference type="ARBA" id="ARBA00022574"/>
    </source>
</evidence>
<dbReference type="Gene3D" id="3.40.50.10140">
    <property type="entry name" value="Toll/interleukin-1 receptor homology (TIR) domain"/>
    <property type="match status" value="1"/>
</dbReference>
<evidence type="ECO:0000256" key="3">
    <source>
        <dbReference type="PROSITE-ProRule" id="PRU00221"/>
    </source>
</evidence>
<comment type="caution">
    <text evidence="6">The sequence shown here is derived from an EMBL/GenBank/DDBJ whole genome shotgun (WGS) entry which is preliminary data.</text>
</comment>
<name>A0A931I860_9NOCA</name>
<dbReference type="CDD" id="cd00200">
    <property type="entry name" value="WD40"/>
    <property type="match status" value="2"/>
</dbReference>
<dbReference type="InterPro" id="IPR035897">
    <property type="entry name" value="Toll_tir_struct_dom_sf"/>
</dbReference>
<feature type="repeat" description="WD" evidence="3">
    <location>
        <begin position="439"/>
        <end position="472"/>
    </location>
</feature>
<dbReference type="SUPFAM" id="SSF50998">
    <property type="entry name" value="Quinoprotein alcohol dehydrogenase-like"/>
    <property type="match status" value="1"/>
</dbReference>
<dbReference type="PROSITE" id="PS50294">
    <property type="entry name" value="WD_REPEATS_REGION"/>
    <property type="match status" value="7"/>
</dbReference>
<dbReference type="PROSITE" id="PS00678">
    <property type="entry name" value="WD_REPEATS_1"/>
    <property type="match status" value="4"/>
</dbReference>
<dbReference type="GO" id="GO:0007165">
    <property type="term" value="P:signal transduction"/>
    <property type="evidence" value="ECO:0007669"/>
    <property type="project" value="InterPro"/>
</dbReference>
<dbReference type="Proteomes" id="UP000655751">
    <property type="component" value="Unassembled WGS sequence"/>
</dbReference>
<keyword evidence="4" id="KW-1133">Transmembrane helix</keyword>
<dbReference type="InterPro" id="IPR015943">
    <property type="entry name" value="WD40/YVTN_repeat-like_dom_sf"/>
</dbReference>
<feature type="repeat" description="WD" evidence="3">
    <location>
        <begin position="783"/>
        <end position="823"/>
    </location>
</feature>
<dbReference type="InterPro" id="IPR011044">
    <property type="entry name" value="Quino_amine_DH_bsu"/>
</dbReference>
<organism evidence="6 7">
    <name type="scientific">Nocardia bovistercoris</name>
    <dbReference type="NCBI Taxonomy" id="2785916"/>
    <lineage>
        <taxon>Bacteria</taxon>
        <taxon>Bacillati</taxon>
        <taxon>Actinomycetota</taxon>
        <taxon>Actinomycetes</taxon>
        <taxon>Mycobacteriales</taxon>
        <taxon>Nocardiaceae</taxon>
        <taxon>Nocardia</taxon>
    </lineage>
</organism>
<feature type="domain" description="TIR" evidence="5">
    <location>
        <begin position="19"/>
        <end position="163"/>
    </location>
</feature>
<feature type="transmembrane region" description="Helical" evidence="4">
    <location>
        <begin position="208"/>
        <end position="229"/>
    </location>
</feature>
<dbReference type="EMBL" id="JADMLG010000003">
    <property type="protein sequence ID" value="MBH0776624.1"/>
    <property type="molecule type" value="Genomic_DNA"/>
</dbReference>
<reference evidence="6" key="1">
    <citation type="submission" date="2020-11" db="EMBL/GenBank/DDBJ databases">
        <title>Nocardia NEAU-351.nov., a novel actinomycete isolated from the cow dung.</title>
        <authorList>
            <person name="Zhang X."/>
        </authorList>
    </citation>
    <scope>NUCLEOTIDE SEQUENCE</scope>
    <source>
        <strain evidence="6">NEAU-351</strain>
    </source>
</reference>
<dbReference type="InterPro" id="IPR019775">
    <property type="entry name" value="WD40_repeat_CS"/>
</dbReference>
<dbReference type="SUPFAM" id="SSF50978">
    <property type="entry name" value="WD40 repeat-like"/>
    <property type="match status" value="1"/>
</dbReference>
<dbReference type="Pfam" id="PF13676">
    <property type="entry name" value="TIR_2"/>
    <property type="match status" value="1"/>
</dbReference>
<evidence type="ECO:0000313" key="7">
    <source>
        <dbReference type="Proteomes" id="UP000655751"/>
    </source>
</evidence>
<dbReference type="SMART" id="SM00320">
    <property type="entry name" value="WD40"/>
    <property type="match status" value="13"/>
</dbReference>
<feature type="repeat" description="WD" evidence="3">
    <location>
        <begin position="566"/>
        <end position="599"/>
    </location>
</feature>